<organism evidence="2 3">
    <name type="scientific">Frankia umida</name>
    <dbReference type="NCBI Taxonomy" id="573489"/>
    <lineage>
        <taxon>Bacteria</taxon>
        <taxon>Bacillati</taxon>
        <taxon>Actinomycetota</taxon>
        <taxon>Actinomycetes</taxon>
        <taxon>Frankiales</taxon>
        <taxon>Frankiaceae</taxon>
        <taxon>Frankia</taxon>
    </lineage>
</organism>
<dbReference type="Gene3D" id="3.40.50.1820">
    <property type="entry name" value="alpha/beta hydrolase"/>
    <property type="match status" value="1"/>
</dbReference>
<evidence type="ECO:0000313" key="3">
    <source>
        <dbReference type="Proteomes" id="UP001201873"/>
    </source>
</evidence>
<dbReference type="InterPro" id="IPR005152">
    <property type="entry name" value="Lipase_secreted"/>
</dbReference>
<proteinExistence type="predicted"/>
<dbReference type="InterPro" id="IPR029058">
    <property type="entry name" value="AB_hydrolase_fold"/>
</dbReference>
<feature type="region of interest" description="Disordered" evidence="1">
    <location>
        <begin position="36"/>
        <end position="64"/>
    </location>
</feature>
<evidence type="ECO:0000256" key="1">
    <source>
        <dbReference type="SAM" id="MobiDB-lite"/>
    </source>
</evidence>
<dbReference type="PIRSF" id="PIRSF029171">
    <property type="entry name" value="Esterase_LipA"/>
    <property type="match status" value="1"/>
</dbReference>
<dbReference type="Gene3D" id="1.10.260.130">
    <property type="match status" value="1"/>
</dbReference>
<dbReference type="SUPFAM" id="SSF53474">
    <property type="entry name" value="alpha/beta-Hydrolases"/>
    <property type="match status" value="1"/>
</dbReference>
<dbReference type="Pfam" id="PF03583">
    <property type="entry name" value="LIP"/>
    <property type="match status" value="1"/>
</dbReference>
<evidence type="ECO:0000313" key="2">
    <source>
        <dbReference type="EMBL" id="MCK9875061.1"/>
    </source>
</evidence>
<gene>
    <name evidence="2" type="ORF">MXD59_04560</name>
</gene>
<dbReference type="Proteomes" id="UP001201873">
    <property type="component" value="Unassembled WGS sequence"/>
</dbReference>
<dbReference type="RefSeq" id="WP_248823557.1">
    <property type="nucleotide sequence ID" value="NZ_JALKFT010000003.1"/>
</dbReference>
<dbReference type="PANTHER" id="PTHR34853">
    <property type="match status" value="1"/>
</dbReference>
<comment type="caution">
    <text evidence="2">The sequence shown here is derived from an EMBL/GenBank/DDBJ whole genome shotgun (WGS) entry which is preliminary data.</text>
</comment>
<accession>A0ABT0JUC6</accession>
<keyword evidence="3" id="KW-1185">Reference proteome</keyword>
<dbReference type="EMBL" id="JALKFT010000003">
    <property type="protein sequence ID" value="MCK9875061.1"/>
    <property type="molecule type" value="Genomic_DNA"/>
</dbReference>
<dbReference type="PANTHER" id="PTHR34853:SF1">
    <property type="entry name" value="LIPASE 5"/>
    <property type="match status" value="1"/>
</dbReference>
<reference evidence="2 3" key="1">
    <citation type="submission" date="2022-04" db="EMBL/GenBank/DDBJ databases">
        <title>Genome diversity in the genus Frankia.</title>
        <authorList>
            <person name="Carlos-Shanley C."/>
            <person name="Hahn D."/>
        </authorList>
    </citation>
    <scope>NUCLEOTIDE SEQUENCE [LARGE SCALE GENOMIC DNA]</scope>
    <source>
        <strain evidence="2 3">Ag45/Mut15</strain>
    </source>
</reference>
<name>A0ABT0JUC6_9ACTN</name>
<sequence length="442" mass="45838">MRFPRLPVSGGSPHRGMRLPLIVLLLGLVPLTACGRPAGASPDGPPSPSGPGRPGDLVEQTEVRGAPPGIRAWRIVYRSRTFSSSTALVSGLVLAPTAPAISTAPTVPTVPTAKTVPTGSTVTAASTVTTATVTTALSTATAVPTGGRRVVSFAHGTTGVADSCAPSVAEPPLAAAAWTFSLVRAGYVVTLTDYAGLGTPGEHAIYVAGPEGRAALDIVRAARAIRASGAGRDVVLWGYSQGGQAVLSAGAQATTYAPDLQVRGVIATAPLADLPASLTALEHHSDGVAYLLLAMIGAADADHRINLNSYLTPKGRRLLAIARTRCAPDLLAASNGVPVGAAFRQNPLRLAPFATAFARQRDEVTRRMAPTLILQGDRDTVIRRQDTDRVVRRLCATGTTVDYRRYPQANHGTVLGASMTDLTSWTARRFAPHPLAVTDICP</sequence>
<protein>
    <submittedName>
        <fullName evidence="2">Lipase family protein</fullName>
    </submittedName>
</protein>